<dbReference type="Gene3D" id="2.180.10.10">
    <property type="entry name" value="RHS repeat-associated core"/>
    <property type="match status" value="1"/>
</dbReference>
<evidence type="ECO:0008006" key="3">
    <source>
        <dbReference type="Google" id="ProtNLM"/>
    </source>
</evidence>
<dbReference type="RefSeq" id="WP_207329789.1">
    <property type="nucleotide sequence ID" value="NZ_JAFMYW010000004.1"/>
</dbReference>
<dbReference type="EMBL" id="JAFMYW010000004">
    <property type="protein sequence ID" value="MBO0949827.1"/>
    <property type="molecule type" value="Genomic_DNA"/>
</dbReference>
<dbReference type="Proteomes" id="UP000664628">
    <property type="component" value="Unassembled WGS sequence"/>
</dbReference>
<accession>A0ABS3JIK4</accession>
<sequence length="370" mass="40786">MTKHLAFALFFLTCILGCKPNPTDVDPKGDETAKACRLRVFTSTKVDYQGKTLTTYSMNYDVQGRLTGAQRVITDPNSVTLSTYSDNYEYDVNGHVIKRTYAGSYDYKTYGQSELNTNNYIGNWTLTYDPTGRISEINQVDNDDYLVSSVKIASASRTGKITYTYDAAGKLKTFTQVFTSTPSDKSTPAKIERKETTFTNGIATKFTQVPPGGTVAEEPYELNAQGLAIALKNNGKVLTRYTYDSRGNLLRSENVAGLTLNPVTIYEYDDKPKSTLPSEGALNPFLGGLIFGGAKGHPTFVPVGSTDISYNNLAKVTFGYLNLGGQLTQSSTWTYTHAYNAKGFLTSTIMKHSESPDYIKQDSYDYADCQ</sequence>
<dbReference type="PANTHER" id="PTHR32305:SF15">
    <property type="entry name" value="PROTEIN RHSA-RELATED"/>
    <property type="match status" value="1"/>
</dbReference>
<organism evidence="1 2">
    <name type="scientific">Fibrella forsythiae</name>
    <dbReference type="NCBI Taxonomy" id="2817061"/>
    <lineage>
        <taxon>Bacteria</taxon>
        <taxon>Pseudomonadati</taxon>
        <taxon>Bacteroidota</taxon>
        <taxon>Cytophagia</taxon>
        <taxon>Cytophagales</taxon>
        <taxon>Spirosomataceae</taxon>
        <taxon>Fibrella</taxon>
    </lineage>
</organism>
<evidence type="ECO:0000313" key="1">
    <source>
        <dbReference type="EMBL" id="MBO0949827.1"/>
    </source>
</evidence>
<evidence type="ECO:0000313" key="2">
    <source>
        <dbReference type="Proteomes" id="UP000664628"/>
    </source>
</evidence>
<protein>
    <recommendedName>
        <fullName evidence="3">YD repeat-containing protein</fullName>
    </recommendedName>
</protein>
<gene>
    <name evidence="1" type="ORF">J2I46_14625</name>
</gene>
<proteinExistence type="predicted"/>
<reference evidence="1 2" key="1">
    <citation type="submission" date="2021-03" db="EMBL/GenBank/DDBJ databases">
        <title>Fibrella sp. HMF5405 genome sequencing and assembly.</title>
        <authorList>
            <person name="Kang H."/>
            <person name="Kim H."/>
            <person name="Bae S."/>
            <person name="Joh K."/>
        </authorList>
    </citation>
    <scope>NUCLEOTIDE SEQUENCE [LARGE SCALE GENOMIC DNA]</scope>
    <source>
        <strain evidence="1 2">HMF5405</strain>
    </source>
</reference>
<comment type="caution">
    <text evidence="1">The sequence shown here is derived from an EMBL/GenBank/DDBJ whole genome shotgun (WGS) entry which is preliminary data.</text>
</comment>
<name>A0ABS3JIK4_9BACT</name>
<dbReference type="InterPro" id="IPR050708">
    <property type="entry name" value="T6SS_VgrG/RHS"/>
</dbReference>
<dbReference type="PANTHER" id="PTHR32305">
    <property type="match status" value="1"/>
</dbReference>
<keyword evidence="2" id="KW-1185">Reference proteome</keyword>